<proteinExistence type="predicted"/>
<reference evidence="1 2" key="1">
    <citation type="submission" date="2011-08" db="EMBL/GenBank/DDBJ databases">
        <title>The Genome Sequence of Clostridium hathewayi WAL-18680.</title>
        <authorList>
            <consortium name="The Broad Institute Genome Sequencing Platform"/>
            <person name="Earl A."/>
            <person name="Ward D."/>
            <person name="Feldgarden M."/>
            <person name="Gevers D."/>
            <person name="Finegold S.M."/>
            <person name="Summanen P.H."/>
            <person name="Molitoris D.R."/>
            <person name="Song M."/>
            <person name="Daigneault M."/>
            <person name="Allen-Vercoe E."/>
            <person name="Young S.K."/>
            <person name="Zeng Q."/>
            <person name="Gargeya S."/>
            <person name="Fitzgerald M."/>
            <person name="Haas B."/>
            <person name="Abouelleil A."/>
            <person name="Alvarado L."/>
            <person name="Arachchi H.M."/>
            <person name="Berlin A."/>
            <person name="Brown A."/>
            <person name="Chapman S.B."/>
            <person name="Chen Z."/>
            <person name="Dunbar C."/>
            <person name="Freedman E."/>
            <person name="Gearin G."/>
            <person name="Gellesch M."/>
            <person name="Goldberg J."/>
            <person name="Griggs A."/>
            <person name="Gujja S."/>
            <person name="Heiman D."/>
            <person name="Howarth C."/>
            <person name="Larson L."/>
            <person name="Lui A."/>
            <person name="MacDonald P.J.P."/>
            <person name="Montmayeur A."/>
            <person name="Murphy C."/>
            <person name="Neiman D."/>
            <person name="Pearson M."/>
            <person name="Priest M."/>
            <person name="Roberts A."/>
            <person name="Saif S."/>
            <person name="Shea T."/>
            <person name="Shenoy N."/>
            <person name="Sisk P."/>
            <person name="Stolte C."/>
            <person name="Sykes S."/>
            <person name="Wortman J."/>
            <person name="Nusbaum C."/>
            <person name="Birren B."/>
        </authorList>
    </citation>
    <scope>NUCLEOTIDE SEQUENCE [LARGE SCALE GENOMIC DNA]</scope>
    <source>
        <strain evidence="1 2">WAL-18680</strain>
    </source>
</reference>
<organism evidence="1 2">
    <name type="scientific">Hungatella hathewayi WAL-18680</name>
    <dbReference type="NCBI Taxonomy" id="742737"/>
    <lineage>
        <taxon>Bacteria</taxon>
        <taxon>Bacillati</taxon>
        <taxon>Bacillota</taxon>
        <taxon>Clostridia</taxon>
        <taxon>Lachnospirales</taxon>
        <taxon>Lachnospiraceae</taxon>
        <taxon>Hungatella</taxon>
    </lineage>
</organism>
<evidence type="ECO:0008006" key="3">
    <source>
        <dbReference type="Google" id="ProtNLM"/>
    </source>
</evidence>
<accession>G5IAY2</accession>
<dbReference type="EMBL" id="ADLN01000005">
    <property type="protein sequence ID" value="EHI61297.1"/>
    <property type="molecule type" value="Genomic_DNA"/>
</dbReference>
<evidence type="ECO:0000313" key="2">
    <source>
        <dbReference type="Proteomes" id="UP000005384"/>
    </source>
</evidence>
<dbReference type="HOGENOM" id="CLU_102868_1_0_9"/>
<dbReference type="OrthoDB" id="1938110at2"/>
<protein>
    <recommendedName>
        <fullName evidence="3">Alternate signal-mediated exported protein</fullName>
    </recommendedName>
</protein>
<name>G5IAY2_9FIRM</name>
<dbReference type="RefSeq" id="WP_006778645.1">
    <property type="nucleotide sequence ID" value="NZ_CP040506.1"/>
</dbReference>
<comment type="caution">
    <text evidence="1">The sequence shown here is derived from an EMBL/GenBank/DDBJ whole genome shotgun (WGS) entry which is preliminary data.</text>
</comment>
<gene>
    <name evidence="1" type="ORF">HMPREF9473_00659</name>
</gene>
<sequence length="182" mass="19951">MKTRKILIIWLSSLALCVLLVLGLYGRQTLALLGAQTQTVNSGTAGQVSVEVYSQTEGLNQADIGVTNIGTSDCYVRMMVVMPNESITTTGTNSILEISGVNLIDWIKGDDGYYYYKEVLPVGGTTNFLYRLITYSNLTPDMSLDQLQIITYAEAVQSAYLNLENVSGDLSDAQKAFLQVRQ</sequence>
<keyword evidence="2" id="KW-1185">Reference proteome</keyword>
<dbReference type="Proteomes" id="UP000005384">
    <property type="component" value="Unassembled WGS sequence"/>
</dbReference>
<dbReference type="PATRIC" id="fig|742737.3.peg.658"/>
<dbReference type="AlphaFoldDB" id="G5IAY2"/>
<evidence type="ECO:0000313" key="1">
    <source>
        <dbReference type="EMBL" id="EHI61297.1"/>
    </source>
</evidence>